<evidence type="ECO:0000256" key="11">
    <source>
        <dbReference type="SAM" id="Phobius"/>
    </source>
</evidence>
<evidence type="ECO:0000313" key="14">
    <source>
        <dbReference type="EMBL" id="KAF7301745.1"/>
    </source>
</evidence>
<evidence type="ECO:0000256" key="4">
    <source>
        <dbReference type="ARBA" id="ARBA00022771"/>
    </source>
</evidence>
<dbReference type="Pfam" id="PF20644">
    <property type="entry name" value="Rrn7_cyclin_N"/>
    <property type="match status" value="1"/>
</dbReference>
<dbReference type="AlphaFoldDB" id="A0A8H6SL47"/>
<keyword evidence="8" id="KW-0804">Transcription</keyword>
<feature type="domain" description="Rrn7/TAF1B C-terminal cyclin" evidence="13">
    <location>
        <begin position="283"/>
        <end position="459"/>
    </location>
</feature>
<evidence type="ECO:0000256" key="8">
    <source>
        <dbReference type="ARBA" id="ARBA00023163"/>
    </source>
</evidence>
<dbReference type="GO" id="GO:0008270">
    <property type="term" value="F:zinc ion binding"/>
    <property type="evidence" value="ECO:0007669"/>
    <property type="project" value="UniProtKB-KW"/>
</dbReference>
<dbReference type="OrthoDB" id="428577at2759"/>
<feature type="region of interest" description="Disordered" evidence="10">
    <location>
        <begin position="182"/>
        <end position="216"/>
    </location>
</feature>
<evidence type="ECO:0000256" key="2">
    <source>
        <dbReference type="ARBA" id="ARBA00006899"/>
    </source>
</evidence>
<dbReference type="PANTHER" id="PTHR31576:SF2">
    <property type="entry name" value="TATA BOX-BINDING PROTEIN-ASSOCIATED FACTOR RNA POLYMERASE I SUBUNIT B"/>
    <property type="match status" value="1"/>
</dbReference>
<keyword evidence="11" id="KW-0472">Membrane</keyword>
<dbReference type="GO" id="GO:0042790">
    <property type="term" value="P:nucleolar large rRNA transcription by RNA polymerase I"/>
    <property type="evidence" value="ECO:0007669"/>
    <property type="project" value="TreeGrafter"/>
</dbReference>
<dbReference type="EMBL" id="JACAZF010000006">
    <property type="protein sequence ID" value="KAF7301745.1"/>
    <property type="molecule type" value="Genomic_DNA"/>
</dbReference>
<dbReference type="InterPro" id="IPR033599">
    <property type="entry name" value="TAF1B/Rrn7"/>
</dbReference>
<dbReference type="Proteomes" id="UP000636479">
    <property type="component" value="Unassembled WGS sequence"/>
</dbReference>
<dbReference type="PANTHER" id="PTHR31576">
    <property type="entry name" value="TATA BOX-BINDING PROTEIN-ASSOCIATED FACTOR RNA POLYMERASE I SUBUNIT B"/>
    <property type="match status" value="1"/>
</dbReference>
<comment type="caution">
    <text evidence="14">The sequence shown here is derived from an EMBL/GenBank/DDBJ whole genome shotgun (WGS) entry which is preliminary data.</text>
</comment>
<evidence type="ECO:0000313" key="15">
    <source>
        <dbReference type="Proteomes" id="UP000636479"/>
    </source>
</evidence>
<accession>A0A8H6SL47</accession>
<keyword evidence="11" id="KW-0812">Transmembrane</keyword>
<evidence type="ECO:0000256" key="1">
    <source>
        <dbReference type="ARBA" id="ARBA00004604"/>
    </source>
</evidence>
<feature type="compositionally biased region" description="Acidic residues" evidence="10">
    <location>
        <begin position="130"/>
        <end position="141"/>
    </location>
</feature>
<dbReference type="GO" id="GO:0070860">
    <property type="term" value="C:RNA polymerase I core factor complex"/>
    <property type="evidence" value="ECO:0007669"/>
    <property type="project" value="InterPro"/>
</dbReference>
<gene>
    <name evidence="14" type="ORF">MIND_00740100</name>
</gene>
<evidence type="ECO:0000256" key="10">
    <source>
        <dbReference type="SAM" id="MobiDB-lite"/>
    </source>
</evidence>
<sequence>MARRCPVCRSKQWHKEPSSGLIACSEGHILQNYRNESREMEDAPRHQLKKRTIKRDKHTSTKLKDSKLFHGKKGRFFYFQCLQLVLRHQIAVLTAEWTLPLQFETAVQVVCKDIWTLHLSLLRDSIPEEFAEGSSEEEEVDPATTHSQEQSIQMEEIHVNPETKQSSSDDDNDAEIDQLLAENSQSESDSEGDPDVVPTTTTTSRSKGQRNRGRHKHDRAYSTLAILVLACWTLRIPILYRDLLDLVQSYELPYLDVMRLLPQNMVSHLTKYNIQALTPPNAPSLVDLHDQVSSLARRMRETYGILTPEANAAPILWRVVSRCFGGNPTLYRLVKRLAARLSLSLTVHHSLAPPLRRVKDYDPESHKYDNIAPELAFTATCIIVLKLVYGLDGKRRLPLNIEDPACEMPRLDEYLAFFKRLDDADGTARDAAFSPHRKMTIEDLDDQTMDEYLVFCERALVGNGSDELLDRYFPLNTGPPATRKYVVDIAHEEMTATRRQTAEEGFLEPGEEYRLGEGAEEVVLRVSEWLAIKRELVENVVLSYERRLWRLRKR</sequence>
<keyword evidence="5" id="KW-0862">Zinc</keyword>
<keyword evidence="6" id="KW-0805">Transcription regulation</keyword>
<comment type="subcellular location">
    <subcellularLocation>
        <location evidence="1">Nucleus</location>
        <location evidence="1">Nucleolus</location>
    </subcellularLocation>
</comment>
<evidence type="ECO:0000256" key="5">
    <source>
        <dbReference type="ARBA" id="ARBA00022833"/>
    </source>
</evidence>
<keyword evidence="4" id="KW-0863">Zinc-finger</keyword>
<evidence type="ECO:0000259" key="13">
    <source>
        <dbReference type="Pfam" id="PF20645"/>
    </source>
</evidence>
<dbReference type="GeneID" id="59346617"/>
<name>A0A8H6SL47_9AGAR</name>
<feature type="domain" description="Rrn7/TAF1B N-terminal cyclin" evidence="12">
    <location>
        <begin position="173"/>
        <end position="263"/>
    </location>
</feature>
<dbReference type="RefSeq" id="XP_037219745.1">
    <property type="nucleotide sequence ID" value="XM_037364101.1"/>
</dbReference>
<keyword evidence="3" id="KW-0479">Metal-binding</keyword>
<evidence type="ECO:0000256" key="6">
    <source>
        <dbReference type="ARBA" id="ARBA00023015"/>
    </source>
</evidence>
<dbReference type="GO" id="GO:0001164">
    <property type="term" value="F:RNA polymerase I core promoter sequence-specific DNA binding"/>
    <property type="evidence" value="ECO:0007669"/>
    <property type="project" value="InterPro"/>
</dbReference>
<dbReference type="InterPro" id="IPR048538">
    <property type="entry name" value="Rrn7_cyclin_C"/>
</dbReference>
<comment type="similarity">
    <text evidence="2">Belongs to the RRN7/TAF1B family.</text>
</comment>
<keyword evidence="9" id="KW-0539">Nucleus</keyword>
<evidence type="ECO:0000256" key="3">
    <source>
        <dbReference type="ARBA" id="ARBA00022723"/>
    </source>
</evidence>
<protein>
    <recommendedName>
        <fullName evidence="16">RRN7-type domain-containing protein</fullName>
    </recommendedName>
</protein>
<dbReference type="InterPro" id="IPR048540">
    <property type="entry name" value="Rrn7_cyclin_N"/>
</dbReference>
<feature type="transmembrane region" description="Helical" evidence="11">
    <location>
        <begin position="220"/>
        <end position="240"/>
    </location>
</feature>
<proteinExistence type="inferred from homology"/>
<evidence type="ECO:0000259" key="12">
    <source>
        <dbReference type="Pfam" id="PF20644"/>
    </source>
</evidence>
<reference evidence="14" key="1">
    <citation type="submission" date="2020-05" db="EMBL/GenBank/DDBJ databases">
        <title>Mycena genomes resolve the evolution of fungal bioluminescence.</title>
        <authorList>
            <person name="Tsai I.J."/>
        </authorList>
    </citation>
    <scope>NUCLEOTIDE SEQUENCE</scope>
    <source>
        <strain evidence="14">171206Taipei</strain>
    </source>
</reference>
<dbReference type="Pfam" id="PF20645">
    <property type="entry name" value="Rrn7_cyclin_C"/>
    <property type="match status" value="1"/>
</dbReference>
<organism evidence="14 15">
    <name type="scientific">Mycena indigotica</name>
    <dbReference type="NCBI Taxonomy" id="2126181"/>
    <lineage>
        <taxon>Eukaryota</taxon>
        <taxon>Fungi</taxon>
        <taxon>Dikarya</taxon>
        <taxon>Basidiomycota</taxon>
        <taxon>Agaricomycotina</taxon>
        <taxon>Agaricomycetes</taxon>
        <taxon>Agaricomycetidae</taxon>
        <taxon>Agaricales</taxon>
        <taxon>Marasmiineae</taxon>
        <taxon>Mycenaceae</taxon>
        <taxon>Mycena</taxon>
    </lineage>
</organism>
<keyword evidence="7" id="KW-0238">DNA-binding</keyword>
<feature type="compositionally biased region" description="Basic residues" evidence="10">
    <location>
        <begin position="207"/>
        <end position="216"/>
    </location>
</feature>
<evidence type="ECO:0000256" key="7">
    <source>
        <dbReference type="ARBA" id="ARBA00023125"/>
    </source>
</evidence>
<keyword evidence="15" id="KW-1185">Reference proteome</keyword>
<evidence type="ECO:0008006" key="16">
    <source>
        <dbReference type="Google" id="ProtNLM"/>
    </source>
</evidence>
<keyword evidence="11" id="KW-1133">Transmembrane helix</keyword>
<evidence type="ECO:0000256" key="9">
    <source>
        <dbReference type="ARBA" id="ARBA00023242"/>
    </source>
</evidence>
<feature type="region of interest" description="Disordered" evidence="10">
    <location>
        <begin position="130"/>
        <end position="151"/>
    </location>
</feature>